<dbReference type="InterPro" id="IPR038810">
    <property type="entry name" value="CNTLN"/>
</dbReference>
<dbReference type="PANTHER" id="PTHR18957">
    <property type="entry name" value="CENTLEIN"/>
    <property type="match status" value="1"/>
</dbReference>
<evidence type="ECO:0000313" key="3">
    <source>
        <dbReference type="EMBL" id="CAL1601120.1"/>
    </source>
</evidence>
<organism evidence="3 4">
    <name type="scientific">Knipowitschia caucasica</name>
    <name type="common">Caucasian dwarf goby</name>
    <name type="synonym">Pomatoschistus caucasicus</name>
    <dbReference type="NCBI Taxonomy" id="637954"/>
    <lineage>
        <taxon>Eukaryota</taxon>
        <taxon>Metazoa</taxon>
        <taxon>Chordata</taxon>
        <taxon>Craniata</taxon>
        <taxon>Vertebrata</taxon>
        <taxon>Euteleostomi</taxon>
        <taxon>Actinopterygii</taxon>
        <taxon>Neopterygii</taxon>
        <taxon>Teleostei</taxon>
        <taxon>Neoteleostei</taxon>
        <taxon>Acanthomorphata</taxon>
        <taxon>Gobiaria</taxon>
        <taxon>Gobiiformes</taxon>
        <taxon>Gobioidei</taxon>
        <taxon>Gobiidae</taxon>
        <taxon>Gobiinae</taxon>
        <taxon>Knipowitschia</taxon>
    </lineage>
</organism>
<keyword evidence="4" id="KW-1185">Reference proteome</keyword>
<feature type="coiled-coil region" evidence="1">
    <location>
        <begin position="206"/>
        <end position="240"/>
    </location>
</feature>
<dbReference type="GO" id="GO:0005813">
    <property type="term" value="C:centrosome"/>
    <property type="evidence" value="ECO:0007669"/>
    <property type="project" value="TreeGrafter"/>
</dbReference>
<gene>
    <name evidence="3" type="ORF">KC01_LOCUS29145</name>
</gene>
<protein>
    <submittedName>
        <fullName evidence="3">Uncharacterized protein</fullName>
    </submittedName>
</protein>
<name>A0AAV2LIZ2_KNICA</name>
<dbReference type="GO" id="GO:0005814">
    <property type="term" value="C:centriole"/>
    <property type="evidence" value="ECO:0007669"/>
    <property type="project" value="TreeGrafter"/>
</dbReference>
<dbReference type="GO" id="GO:0010457">
    <property type="term" value="P:centriole-centriole cohesion"/>
    <property type="evidence" value="ECO:0007669"/>
    <property type="project" value="TreeGrafter"/>
</dbReference>
<proteinExistence type="predicted"/>
<reference evidence="3 4" key="1">
    <citation type="submission" date="2024-04" db="EMBL/GenBank/DDBJ databases">
        <authorList>
            <person name="Waldvogel A.-M."/>
            <person name="Schoenle A."/>
        </authorList>
    </citation>
    <scope>NUCLEOTIDE SEQUENCE [LARGE SCALE GENOMIC DNA]</scope>
</reference>
<evidence type="ECO:0000256" key="1">
    <source>
        <dbReference type="SAM" id="Coils"/>
    </source>
</evidence>
<dbReference type="PANTHER" id="PTHR18957:SF0">
    <property type="entry name" value="CENTLEIN"/>
    <property type="match status" value="1"/>
</dbReference>
<evidence type="ECO:0000313" key="4">
    <source>
        <dbReference type="Proteomes" id="UP001497482"/>
    </source>
</evidence>
<sequence length="383" mass="43519">MQATSMESATDSDSRMFVLEEQVKTLSEELIQCQADKEFVWSLWKRLQVANPDLTQAVSLVVERGSSMETPLMKALSSAAPVPDSYSAASQELEAELHRTWQELSSLQSHSSSLAAQLSAKDRKLMTKEGQLSQLRKDCAEVQALYKQSTEHAADQSHLIRQLEGLNLDTQRVMRNQEEAHNADATNYQKLYTELSQSYQALVSSEAQLRQSHQELTDQLAQKDQQLLQLQSQIQQLQQALPPPQLPTQTLETGPSPNRQTNFKASLSESVLRRSHSLEQVSAHEFDPGVQQRTLTNHSRRSVTRHKRSRSLSPASSVELRGEGRQDAETRVLELQDMLQLKIEENEELRKAHDNRRERLRLIQSNYRTIKDQLKDLEKASGT</sequence>
<evidence type="ECO:0000256" key="2">
    <source>
        <dbReference type="SAM" id="MobiDB-lite"/>
    </source>
</evidence>
<dbReference type="Proteomes" id="UP001497482">
    <property type="component" value="Chromosome 3"/>
</dbReference>
<feature type="compositionally biased region" description="Basic residues" evidence="2">
    <location>
        <begin position="298"/>
        <end position="310"/>
    </location>
</feature>
<accession>A0AAV2LIZ2</accession>
<dbReference type="AlphaFoldDB" id="A0AAV2LIZ2"/>
<feature type="region of interest" description="Disordered" evidence="2">
    <location>
        <begin position="268"/>
        <end position="327"/>
    </location>
</feature>
<keyword evidence="1" id="KW-0175">Coiled coil</keyword>
<dbReference type="EMBL" id="OZ035825">
    <property type="protein sequence ID" value="CAL1601120.1"/>
    <property type="molecule type" value="Genomic_DNA"/>
</dbReference>